<evidence type="ECO:0000313" key="4">
    <source>
        <dbReference type="Proteomes" id="UP001164286"/>
    </source>
</evidence>
<sequence length="507" mass="52493">MHFLALALPLLSVTLASPLPSPETAELAVRHAAAALSARTFFEHDWRCSSDSAKSDCKFQGDQYACDSSCNCVSAPQDSAVYCPLRDLKKKACELKKGFTFDDDSCACTGASTSTSSCPDGLAQSVACIKELGWFDFDSCSCQKQSVPSYAQPSTSPCSTTSTASASSTTSTASTTSAASTAPTTAPSSPAYTYTKSDPTTTAKATCPDSLTQSIACVKQFGWFDFESCSCKQLSVPVPSYSVPSYSIPSYSVPAYSAPAHPVSSYSAPSPTVSVPAYTKPEPSPSSYSTTSTASSSSVAYSAVPSPKASCPDSLVQSLACVKQLGWFDFDACSCQHVSVPSYSKPSISISVSIPAYSKPELTVSPSSTTSPAAPSATTTAKATCSDSIAQSLACVKQLGWFDFESCLCQKLSVSVPVYSLPSLALSAPAYSKQPEPTTSPCSTTSTATSSAKTSTATTTSSVSTAAPTSTWSAKPQPTDSGSCGNSWLVMLCKLKGKGCNSQCNCF</sequence>
<feature type="compositionally biased region" description="Low complexity" evidence="1">
    <location>
        <begin position="153"/>
        <end position="195"/>
    </location>
</feature>
<comment type="caution">
    <text evidence="3">The sequence shown here is derived from an EMBL/GenBank/DDBJ whole genome shotgun (WGS) entry which is preliminary data.</text>
</comment>
<keyword evidence="4" id="KW-1185">Reference proteome</keyword>
<protein>
    <recommendedName>
        <fullName evidence="5">Extracellular membrane protein CFEM domain-containing protein</fullName>
    </recommendedName>
</protein>
<keyword evidence="2" id="KW-0732">Signal</keyword>
<accession>A0AA38HCV9</accession>
<evidence type="ECO:0000313" key="3">
    <source>
        <dbReference type="EMBL" id="KAI9637833.1"/>
    </source>
</evidence>
<feature type="compositionally biased region" description="Low complexity" evidence="1">
    <location>
        <begin position="431"/>
        <end position="474"/>
    </location>
</feature>
<feature type="region of interest" description="Disordered" evidence="1">
    <location>
        <begin position="431"/>
        <end position="482"/>
    </location>
</feature>
<evidence type="ECO:0000256" key="2">
    <source>
        <dbReference type="SAM" id="SignalP"/>
    </source>
</evidence>
<reference evidence="3" key="1">
    <citation type="journal article" date="2022" name="G3 (Bethesda)">
        <title>High quality genome of the basidiomycete yeast Dioszegia hungarica PDD-24b-2 isolated from cloud water.</title>
        <authorList>
            <person name="Jarrige D."/>
            <person name="Haridas S."/>
            <person name="Bleykasten-Grosshans C."/>
            <person name="Joly M."/>
            <person name="Nadalig T."/>
            <person name="Sancelme M."/>
            <person name="Vuilleumier S."/>
            <person name="Grigoriev I.V."/>
            <person name="Amato P."/>
            <person name="Bringel F."/>
        </authorList>
    </citation>
    <scope>NUCLEOTIDE SEQUENCE</scope>
    <source>
        <strain evidence="3">PDD-24b-2</strain>
    </source>
</reference>
<dbReference type="GeneID" id="77731091"/>
<evidence type="ECO:0008006" key="5">
    <source>
        <dbReference type="Google" id="ProtNLM"/>
    </source>
</evidence>
<feature type="chain" id="PRO_5041325654" description="Extracellular membrane protein CFEM domain-containing protein" evidence="2">
    <location>
        <begin position="17"/>
        <end position="507"/>
    </location>
</feature>
<evidence type="ECO:0000256" key="1">
    <source>
        <dbReference type="SAM" id="MobiDB-lite"/>
    </source>
</evidence>
<dbReference type="RefSeq" id="XP_052947610.1">
    <property type="nucleotide sequence ID" value="XM_053091886.1"/>
</dbReference>
<gene>
    <name evidence="3" type="ORF">MKK02DRAFT_42206</name>
</gene>
<proteinExistence type="predicted"/>
<dbReference type="Proteomes" id="UP001164286">
    <property type="component" value="Unassembled WGS sequence"/>
</dbReference>
<dbReference type="EMBL" id="JAKWFO010000003">
    <property type="protein sequence ID" value="KAI9637833.1"/>
    <property type="molecule type" value="Genomic_DNA"/>
</dbReference>
<organism evidence="3 4">
    <name type="scientific">Dioszegia hungarica</name>
    <dbReference type="NCBI Taxonomy" id="4972"/>
    <lineage>
        <taxon>Eukaryota</taxon>
        <taxon>Fungi</taxon>
        <taxon>Dikarya</taxon>
        <taxon>Basidiomycota</taxon>
        <taxon>Agaricomycotina</taxon>
        <taxon>Tremellomycetes</taxon>
        <taxon>Tremellales</taxon>
        <taxon>Bulleribasidiaceae</taxon>
        <taxon>Dioszegia</taxon>
    </lineage>
</organism>
<feature type="signal peptide" evidence="2">
    <location>
        <begin position="1"/>
        <end position="16"/>
    </location>
</feature>
<dbReference type="AlphaFoldDB" id="A0AA38HCV9"/>
<name>A0AA38HCV9_9TREE</name>
<feature type="region of interest" description="Disordered" evidence="1">
    <location>
        <begin position="148"/>
        <end position="199"/>
    </location>
</feature>